<dbReference type="PANTHER" id="PTHR35788">
    <property type="entry name" value="EXPORTED PROTEIN-RELATED"/>
    <property type="match status" value="1"/>
</dbReference>
<dbReference type="InterPro" id="IPR052913">
    <property type="entry name" value="Glycopeptide_resist_protein"/>
</dbReference>
<evidence type="ECO:0000313" key="3">
    <source>
        <dbReference type="Proteomes" id="UP000264006"/>
    </source>
</evidence>
<protein>
    <recommendedName>
        <fullName evidence="4">Peptidoglycan binding domain-containing protein</fullName>
    </recommendedName>
</protein>
<sequence length="582" mass="61766">MTARQRTWAIAVGVAAVVVLAAGGFAAVKAQDLPPGTTLAGEPVGDPDAAVETAERIGQRLLSMPVVVATGEERAEVTAGALGVSFDVQGVARAAENATGFDDWLARVSGGDATVLPVGLFFTTGDTDELAERLSSDPTDGDIEITASGLRVSDAVVGIDVTPAMISEGFRTAVAALETMPFAEWPASLQVQLEAESVQPRITQVSVDAAVERIESLTDTPITLQAQAVPEDSQTVDGVGVPLRETIDVELGEQALIQLLAVEQDPDEIERQRLRIVPSAEQPPPALTAFLERAAIGPLPRIRVEDRSPTPTKDPLPDPGSGGPADNPAYGDVSTVTGRLVSEVGEPGLDPDLDATVEAIVAAMEADQPTAEVQGEEVTDPVDPAELGIVAPVSTWTTFYEPGQGRVTNIHRIAEIVDGMLVPPGGNLDINHAVGERTREGGFVEAGAILEGEFIDDVGGGVSQFGTTFFNAMWFSGIDIITHTPHSFWFDRYPAGREATIDYPGVDLELNNNTPHWILVDTAVTDDSVTVTFWSTPWFEVETTMGPREQTAEGFRMSISRIATPQEGNVDTDTFRIDYKLP</sequence>
<evidence type="ECO:0008006" key="4">
    <source>
        <dbReference type="Google" id="ProtNLM"/>
    </source>
</evidence>
<dbReference type="AlphaFoldDB" id="A0A346Y4F8"/>
<feature type="region of interest" description="Disordered" evidence="1">
    <location>
        <begin position="298"/>
        <end position="333"/>
    </location>
</feature>
<evidence type="ECO:0000313" key="2">
    <source>
        <dbReference type="EMBL" id="AXV09355.1"/>
    </source>
</evidence>
<dbReference type="KEGG" id="euz:DVS28_a4694"/>
<dbReference type="Proteomes" id="UP000264006">
    <property type="component" value="Chromosome"/>
</dbReference>
<keyword evidence="3" id="KW-1185">Reference proteome</keyword>
<dbReference type="Pfam" id="PF04294">
    <property type="entry name" value="VanW"/>
    <property type="match status" value="1"/>
</dbReference>
<gene>
    <name evidence="2" type="ORF">DVS28_a4694</name>
</gene>
<proteinExistence type="predicted"/>
<dbReference type="RefSeq" id="WP_114593551.1">
    <property type="nucleotide sequence ID" value="NZ_CP031165.1"/>
</dbReference>
<name>A0A346Y4F8_9ACTN</name>
<accession>A0A346Y4F8</accession>
<dbReference type="OrthoDB" id="9813301at2"/>
<reference evidence="2 3" key="1">
    <citation type="submission" date="2018-09" db="EMBL/GenBank/DDBJ databases">
        <title>Complete genome sequence of Euzebya sp. DY32-46 isolated from seawater of Pacific Ocean.</title>
        <authorList>
            <person name="Xu L."/>
            <person name="Wu Y.-H."/>
            <person name="Xu X.-W."/>
        </authorList>
    </citation>
    <scope>NUCLEOTIDE SEQUENCE [LARGE SCALE GENOMIC DNA]</scope>
    <source>
        <strain evidence="2 3">DY32-46</strain>
    </source>
</reference>
<dbReference type="InterPro" id="IPR007391">
    <property type="entry name" value="Vancomycin_resist_VanW"/>
</dbReference>
<organism evidence="2 3">
    <name type="scientific">Euzebya pacifica</name>
    <dbReference type="NCBI Taxonomy" id="1608957"/>
    <lineage>
        <taxon>Bacteria</taxon>
        <taxon>Bacillati</taxon>
        <taxon>Actinomycetota</taxon>
        <taxon>Nitriliruptoria</taxon>
        <taxon>Euzebyales</taxon>
    </lineage>
</organism>
<dbReference type="PANTHER" id="PTHR35788:SF1">
    <property type="entry name" value="EXPORTED PROTEIN"/>
    <property type="match status" value="1"/>
</dbReference>
<evidence type="ECO:0000256" key="1">
    <source>
        <dbReference type="SAM" id="MobiDB-lite"/>
    </source>
</evidence>
<dbReference type="EMBL" id="CP031165">
    <property type="protein sequence ID" value="AXV09355.1"/>
    <property type="molecule type" value="Genomic_DNA"/>
</dbReference>